<accession>A0A437AMM9</accession>
<name>A0A437AMM9_9MICR</name>
<dbReference type="EMBL" id="RCSS01000212">
    <property type="protein sequence ID" value="RVD92461.1"/>
    <property type="molecule type" value="Genomic_DNA"/>
</dbReference>
<gene>
    <name evidence="2" type="ORF">TUBRATIS_10280</name>
</gene>
<dbReference type="AlphaFoldDB" id="A0A437AMM9"/>
<dbReference type="Proteomes" id="UP000282876">
    <property type="component" value="Unassembled WGS sequence"/>
</dbReference>
<comment type="caution">
    <text evidence="2">The sequence shown here is derived from an EMBL/GenBank/DDBJ whole genome shotgun (WGS) entry which is preliminary data.</text>
</comment>
<organism evidence="2 3">
    <name type="scientific">Tubulinosema ratisbonensis</name>
    <dbReference type="NCBI Taxonomy" id="291195"/>
    <lineage>
        <taxon>Eukaryota</taxon>
        <taxon>Fungi</taxon>
        <taxon>Fungi incertae sedis</taxon>
        <taxon>Microsporidia</taxon>
        <taxon>Tubulinosematoidea</taxon>
        <taxon>Tubulinosematidae</taxon>
        <taxon>Tubulinosema</taxon>
    </lineage>
</organism>
<evidence type="ECO:0000313" key="3">
    <source>
        <dbReference type="Proteomes" id="UP000282876"/>
    </source>
</evidence>
<protein>
    <submittedName>
        <fullName evidence="2">Uncharacterized protein</fullName>
    </submittedName>
</protein>
<sequence length="573" mass="67531">MKAYILFTFLQSLNLAEHPSIEMPCADLGSVGLQHGIKRNISKVKDNKNNSYDSSLDTSSSRNSKRIRNDITYESNIEQLDYFSGKVNLDSNKKSFSLIVDSLLEAANIIDQEEMNQDKSITPTEESDQERSIITITSDVEESIDDSYDNEEVVCDKKMEYSNSDKNLRRFKIKSETKSTVKLGNKKNKIRIKIPNLKIISSKSTNRIKKNLEYQIKVFNSSSDRKYIHTIQNRNLNIYKFLTNEMKIRIQHFLLPMVERRFLFENQVVSVFNCRKSIPSYNVLDYFYHMLNFSHVNYIKACKDDTLINCFQDYIKIFSQQNKSLIKSSRYIERVFVLMIFFLVNKTSRYDFLYHHLLNSKISYVEDLLPELSLLGIFYSELTFRCFPLIAHIHSKIILDFKSLLDLTKFNSFFNKDEYLDTKAELFRYRSFLFLGYFPSLYLNTEEVKHAFILFFITFIDLNQPHLLQKKSFGTNYQGNNNWRGNLIYQNLCRKAEAHYKARERKKLTFKLKKAKNNNLHHAKISIKDSSYIKEMVYEYLDFVKNIKSNQILKDKITQMNSEINADANISNN</sequence>
<evidence type="ECO:0000313" key="2">
    <source>
        <dbReference type="EMBL" id="RVD92461.1"/>
    </source>
</evidence>
<proteinExistence type="predicted"/>
<dbReference type="VEuPathDB" id="MicrosporidiaDB:TUBRATIS_10280"/>
<reference evidence="2 3" key="1">
    <citation type="submission" date="2018-10" db="EMBL/GenBank/DDBJ databases">
        <title>Draft genome sequence of the microsporidian Tubulinosema ratisbonensis.</title>
        <authorList>
            <person name="Polonais V."/>
            <person name="Peyretaillade E."/>
            <person name="Niehus S."/>
            <person name="Wawrzyniak I."/>
            <person name="Franchet A."/>
            <person name="Gaspin C."/>
            <person name="Reichstadt M."/>
            <person name="Belser C."/>
            <person name="Labadie K."/>
            <person name="Delbac F."/>
            <person name="Ferrandon D."/>
        </authorList>
    </citation>
    <scope>NUCLEOTIDE SEQUENCE [LARGE SCALE GENOMIC DNA]</scope>
    <source>
        <strain evidence="2 3">Franzen</strain>
    </source>
</reference>
<evidence type="ECO:0000256" key="1">
    <source>
        <dbReference type="SAM" id="MobiDB-lite"/>
    </source>
</evidence>
<feature type="region of interest" description="Disordered" evidence="1">
    <location>
        <begin position="44"/>
        <end position="63"/>
    </location>
</feature>
<feature type="compositionally biased region" description="Low complexity" evidence="1">
    <location>
        <begin position="49"/>
        <end position="62"/>
    </location>
</feature>
<keyword evidence="3" id="KW-1185">Reference proteome</keyword>